<evidence type="ECO:0000256" key="1">
    <source>
        <dbReference type="SAM" id="MobiDB-lite"/>
    </source>
</evidence>
<gene>
    <name evidence="3" type="ORF">EV420DRAFT_1503570</name>
</gene>
<comment type="caution">
    <text evidence="3">The sequence shown here is derived from an EMBL/GenBank/DDBJ whole genome shotgun (WGS) entry which is preliminary data.</text>
</comment>
<dbReference type="Pfam" id="PF03235">
    <property type="entry name" value="GmrSD_N"/>
    <property type="match status" value="1"/>
</dbReference>
<keyword evidence="4" id="KW-1185">Reference proteome</keyword>
<dbReference type="Proteomes" id="UP001175211">
    <property type="component" value="Unassembled WGS sequence"/>
</dbReference>
<accession>A0AA39TW84</accession>
<feature type="region of interest" description="Disordered" evidence="1">
    <location>
        <begin position="374"/>
        <end position="419"/>
    </location>
</feature>
<proteinExistence type="predicted"/>
<name>A0AA39TW84_ARMTA</name>
<dbReference type="RefSeq" id="XP_060338543.1">
    <property type="nucleotide sequence ID" value="XM_060471187.1"/>
</dbReference>
<dbReference type="EMBL" id="JAUEPS010000002">
    <property type="protein sequence ID" value="KAK0468268.1"/>
    <property type="molecule type" value="Genomic_DNA"/>
</dbReference>
<dbReference type="AlphaFoldDB" id="A0AA39TW84"/>
<feature type="compositionally biased region" description="Basic and acidic residues" evidence="1">
    <location>
        <begin position="31"/>
        <end position="40"/>
    </location>
</feature>
<reference evidence="3" key="1">
    <citation type="submission" date="2023-06" db="EMBL/GenBank/DDBJ databases">
        <authorList>
            <consortium name="Lawrence Berkeley National Laboratory"/>
            <person name="Ahrendt S."/>
            <person name="Sahu N."/>
            <person name="Indic B."/>
            <person name="Wong-Bajracharya J."/>
            <person name="Merenyi Z."/>
            <person name="Ke H.-M."/>
            <person name="Monk M."/>
            <person name="Kocsube S."/>
            <person name="Drula E."/>
            <person name="Lipzen A."/>
            <person name="Balint B."/>
            <person name="Henrissat B."/>
            <person name="Andreopoulos B."/>
            <person name="Martin F.M."/>
            <person name="Harder C.B."/>
            <person name="Rigling D."/>
            <person name="Ford K.L."/>
            <person name="Foster G.D."/>
            <person name="Pangilinan J."/>
            <person name="Papanicolaou A."/>
            <person name="Barry K."/>
            <person name="LaButti K."/>
            <person name="Viragh M."/>
            <person name="Koriabine M."/>
            <person name="Yan M."/>
            <person name="Riley R."/>
            <person name="Champramary S."/>
            <person name="Plett K.L."/>
            <person name="Tsai I.J."/>
            <person name="Slot J."/>
            <person name="Sipos G."/>
            <person name="Plett J."/>
            <person name="Nagy L.G."/>
            <person name="Grigoriev I.V."/>
        </authorList>
    </citation>
    <scope>NUCLEOTIDE SEQUENCE</scope>
    <source>
        <strain evidence="3">CCBAS 213</strain>
    </source>
</reference>
<dbReference type="PANTHER" id="PTHR39639:SF1">
    <property type="entry name" value="DUF262 DOMAIN-CONTAINING PROTEIN"/>
    <property type="match status" value="1"/>
</dbReference>
<evidence type="ECO:0000313" key="4">
    <source>
        <dbReference type="Proteomes" id="UP001175211"/>
    </source>
</evidence>
<organism evidence="3 4">
    <name type="scientific">Armillaria tabescens</name>
    <name type="common">Ringless honey mushroom</name>
    <name type="synonym">Agaricus tabescens</name>
    <dbReference type="NCBI Taxonomy" id="1929756"/>
    <lineage>
        <taxon>Eukaryota</taxon>
        <taxon>Fungi</taxon>
        <taxon>Dikarya</taxon>
        <taxon>Basidiomycota</taxon>
        <taxon>Agaricomycotina</taxon>
        <taxon>Agaricomycetes</taxon>
        <taxon>Agaricomycetidae</taxon>
        <taxon>Agaricales</taxon>
        <taxon>Marasmiineae</taxon>
        <taxon>Physalacriaceae</taxon>
        <taxon>Desarmillaria</taxon>
    </lineage>
</organism>
<sequence length="419" mass="48323">MSPKNEEQDNYVDAEDQYYDDEDEDEDDDSDSFKIVDPHPEPTTELFTTEKLHKYIHEGMVDLNPTWQRDVVWSESKQSLLIDSIFRNFYIPPVVFAVTLDDEGEEVRVCVDGKQRLTSIQKFIDGQIPCRDPRSRKNWWYTTSQSTKSTRAELPEEYKELFAKKVMPCVLYTALTESAVRDIFQRVQLGVALTPAERLQAISTPYSEWVGDLVQKFLRVDGGISDFIVWDTKRSRDFANLGYAMFCCDVIQTRPMLTAAKLEIWLNRQDPPREQLKKEMQILLKDLCQIVSDKRYNSAFSKVSERVAPVEFVFICVLVYVMASDPLDKKAKAIYNLRSAVRSSFGDIRMRNDTCTYLWDAVYALKRNPAAVPQPYMGSPKKSRKRKSEAIGGDDDDFRPDGYGVRNLPKAVKTRSGKR</sequence>
<dbReference type="GeneID" id="85354735"/>
<feature type="region of interest" description="Disordered" evidence="1">
    <location>
        <begin position="1"/>
        <end position="40"/>
    </location>
</feature>
<dbReference type="InterPro" id="IPR004919">
    <property type="entry name" value="GmrSD_N"/>
</dbReference>
<dbReference type="PANTHER" id="PTHR39639">
    <property type="entry name" value="CHROMOSOME 16, WHOLE GENOME SHOTGUN SEQUENCE"/>
    <property type="match status" value="1"/>
</dbReference>
<evidence type="ECO:0000259" key="2">
    <source>
        <dbReference type="Pfam" id="PF03235"/>
    </source>
</evidence>
<feature type="domain" description="GmrSD restriction endonucleases N-terminal" evidence="2">
    <location>
        <begin position="56"/>
        <end position="161"/>
    </location>
</feature>
<feature type="compositionally biased region" description="Acidic residues" evidence="1">
    <location>
        <begin position="8"/>
        <end position="30"/>
    </location>
</feature>
<evidence type="ECO:0000313" key="3">
    <source>
        <dbReference type="EMBL" id="KAK0468268.1"/>
    </source>
</evidence>
<protein>
    <recommendedName>
        <fullName evidence="2">GmrSD restriction endonucleases N-terminal domain-containing protein</fullName>
    </recommendedName>
</protein>